<dbReference type="InterPro" id="IPR036812">
    <property type="entry name" value="NAD(P)_OxRdtase_dom_sf"/>
</dbReference>
<organism evidence="8 9">
    <name type="scientific">Pseudocercospora musae</name>
    <dbReference type="NCBI Taxonomy" id="113226"/>
    <lineage>
        <taxon>Eukaryota</taxon>
        <taxon>Fungi</taxon>
        <taxon>Dikarya</taxon>
        <taxon>Ascomycota</taxon>
        <taxon>Pezizomycotina</taxon>
        <taxon>Dothideomycetes</taxon>
        <taxon>Dothideomycetidae</taxon>
        <taxon>Mycosphaerellales</taxon>
        <taxon>Mycosphaerellaceae</taxon>
        <taxon>Pseudocercospora</taxon>
    </lineage>
</organism>
<dbReference type="InterPro" id="IPR023210">
    <property type="entry name" value="NADP_OxRdtase_dom"/>
</dbReference>
<dbReference type="InterPro" id="IPR036864">
    <property type="entry name" value="Zn2-C6_fun-type_DNA-bd_sf"/>
</dbReference>
<dbReference type="PRINTS" id="PR00069">
    <property type="entry name" value="ALDKETRDTASE"/>
</dbReference>
<dbReference type="Pfam" id="PF00248">
    <property type="entry name" value="Aldo_ket_red"/>
    <property type="match status" value="1"/>
</dbReference>
<dbReference type="InterPro" id="IPR020471">
    <property type="entry name" value="AKR"/>
</dbReference>
<evidence type="ECO:0000313" key="9">
    <source>
        <dbReference type="Proteomes" id="UP000073492"/>
    </source>
</evidence>
<dbReference type="EMBL" id="LFZO01000436">
    <property type="protein sequence ID" value="KXT08513.1"/>
    <property type="molecule type" value="Genomic_DNA"/>
</dbReference>
<evidence type="ECO:0000256" key="2">
    <source>
        <dbReference type="ARBA" id="ARBA00022723"/>
    </source>
</evidence>
<dbReference type="InterPro" id="IPR007219">
    <property type="entry name" value="XnlR_reg_dom"/>
</dbReference>
<dbReference type="PANTHER" id="PTHR43827:SF3">
    <property type="entry name" value="NADP-DEPENDENT OXIDOREDUCTASE DOMAIN-CONTAINING PROTEIN"/>
    <property type="match status" value="1"/>
</dbReference>
<accession>A0A139I1K9</accession>
<protein>
    <recommendedName>
        <fullName evidence="7">Zn(2)-C6 fungal-type domain-containing protein</fullName>
    </recommendedName>
</protein>
<evidence type="ECO:0000259" key="7">
    <source>
        <dbReference type="PROSITE" id="PS50048"/>
    </source>
</evidence>
<dbReference type="SMART" id="SM00066">
    <property type="entry name" value="GAL4"/>
    <property type="match status" value="1"/>
</dbReference>
<gene>
    <name evidence="8" type="ORF">AC579_9222</name>
</gene>
<reference evidence="8 9" key="1">
    <citation type="submission" date="2015-07" db="EMBL/GenBank/DDBJ databases">
        <title>Comparative genomics of the Sigatoka disease complex on banana suggests a link between parallel evolutionary changes in Pseudocercospora fijiensis and Pseudocercospora eumusae and increased virulence on the banana host.</title>
        <authorList>
            <person name="Chang T.-C."/>
            <person name="Salvucci A."/>
            <person name="Crous P.W."/>
            <person name="Stergiopoulos I."/>
        </authorList>
    </citation>
    <scope>NUCLEOTIDE SEQUENCE [LARGE SCALE GENOMIC DNA]</scope>
    <source>
        <strain evidence="8 9">CBS 116634</strain>
    </source>
</reference>
<evidence type="ECO:0000256" key="1">
    <source>
        <dbReference type="ARBA" id="ARBA00007905"/>
    </source>
</evidence>
<dbReference type="GO" id="GO:0003677">
    <property type="term" value="F:DNA binding"/>
    <property type="evidence" value="ECO:0007669"/>
    <property type="project" value="InterPro"/>
</dbReference>
<dbReference type="SUPFAM" id="SSF51430">
    <property type="entry name" value="NAD(P)-linked oxidoreductase"/>
    <property type="match status" value="1"/>
</dbReference>
<dbReference type="InterPro" id="IPR001138">
    <property type="entry name" value="Zn2Cys6_DnaBD"/>
</dbReference>
<proteinExistence type="inferred from homology"/>
<dbReference type="Pfam" id="PF04082">
    <property type="entry name" value="Fungal_trans"/>
    <property type="match status" value="1"/>
</dbReference>
<dbReference type="GO" id="GO:0000981">
    <property type="term" value="F:DNA-binding transcription factor activity, RNA polymerase II-specific"/>
    <property type="evidence" value="ECO:0007669"/>
    <property type="project" value="InterPro"/>
</dbReference>
<dbReference type="PANTHER" id="PTHR43827">
    <property type="entry name" value="2,5-DIKETO-D-GLUCONIC ACID REDUCTASE"/>
    <property type="match status" value="1"/>
</dbReference>
<keyword evidence="4" id="KW-0560">Oxidoreductase</keyword>
<dbReference type="GO" id="GO:0006351">
    <property type="term" value="P:DNA-templated transcription"/>
    <property type="evidence" value="ECO:0007669"/>
    <property type="project" value="InterPro"/>
</dbReference>
<dbReference type="Gene3D" id="3.20.20.100">
    <property type="entry name" value="NADP-dependent oxidoreductase domain"/>
    <property type="match status" value="1"/>
</dbReference>
<name>A0A139I1K9_9PEZI</name>
<dbReference type="CDD" id="cd00067">
    <property type="entry name" value="GAL4"/>
    <property type="match status" value="1"/>
</dbReference>
<keyword evidence="9" id="KW-1185">Reference proteome</keyword>
<sequence length="1048" mass="117156">MASTIDVGGVSVPRLAFGLGSLIKWAPNHAYPLPTDSSLEIQQAVDAGFRHFNTGDLYTNNASAAQALRASNLPRKEIFFSLKLNTYASLGCRGREHMIESTMNEIDRFGLDGYVDLLQLHFPPRGYSGQLTNREAWRVLEELKDRGVARVVGVSNWTVEDYRDLFEANDLRHPPQINEYEFNAFLLSDPKAHELHKFEVEHGIIPMNYGFLTVLTGKLSSVQDTQLVRFLRKTSEETGFSSAEILLSWAYYQLGHGSNIVVSSSSNAERAKRMVQLLSNEESLVPAKILKQVEEAAQNDGFEGKTFYGHPHMEKARLEHEKSQDSLKRHLTTHGPDVLSQWVGDNERVSQHACVICAKSKQRCDGDGTGVTPCTRCLTKNRSCVYRSAVGNHASHPTTSQATATDPAASLQEDPCREITPSLRMQTTPQSIDDAALLAFDRETSLSNPFFLQSSLSVPFLPFQAHPQDWYADFGLDDYATSAELMSLCDQVASHDSSVQQQALDPAPSAASAASVTKDPAARPAVEEHDDDVFLVEHVPHVPSLQHDAYATLVQSICHFLCLDGDETFVAALPSERYLDLYIQLYFEHYHARVPILHLPTFQPSRKSWRLILAIATVGSQYSKARFRQKHVAIFHWIILQLVRSDISTWSDMTPLACLQSLFLYQIYGIMSCTHEFLLALQCHRNVLMTMCRGMLSPDGHILSRPRHQGDYDVCECFQTLVFNLPPLLSIAELQLPLPWPEVYWQSGLPEWQRLSSSHVARPVCTMLARIGLKGRNEQQTGPFALLALILSAFVQYSTTRDFQRSMMLSATDADILSQTFGLEAQASLPLAALKAVTGDLCSQPLALREVSTLSSDCGIIARIAAIIVFMPTYVLYPYSRWQTSERGFQRAQLEASAIMQGKPHEARHCMLLATQLFHHFRAKAFLDHLDALMFLISMLYMVAFLELVLTKDETTSMLSGTRTNIVRLDKLSTVEECDEWIKGSAEQRAHIAGIGFLDTHGSSSRIFKETARVMLASSSTSILAARLSEHVGRQVERSPPVFERVDT</sequence>
<keyword evidence="3" id="KW-0521">NADP</keyword>
<evidence type="ECO:0000256" key="5">
    <source>
        <dbReference type="ARBA" id="ARBA00023242"/>
    </source>
</evidence>
<feature type="domain" description="Zn(2)-C6 fungal-type" evidence="7">
    <location>
        <begin position="353"/>
        <end position="386"/>
    </location>
</feature>
<dbReference type="Pfam" id="PF00172">
    <property type="entry name" value="Zn_clus"/>
    <property type="match status" value="1"/>
</dbReference>
<dbReference type="GO" id="GO:0016616">
    <property type="term" value="F:oxidoreductase activity, acting on the CH-OH group of donors, NAD or NADP as acceptor"/>
    <property type="evidence" value="ECO:0007669"/>
    <property type="project" value="UniProtKB-ARBA"/>
</dbReference>
<feature type="compositionally biased region" description="Low complexity" evidence="6">
    <location>
        <begin position="506"/>
        <end position="515"/>
    </location>
</feature>
<dbReference type="PROSITE" id="PS00463">
    <property type="entry name" value="ZN2_CY6_FUNGAL_1"/>
    <property type="match status" value="1"/>
</dbReference>
<dbReference type="PROSITE" id="PS50048">
    <property type="entry name" value="ZN2_CY6_FUNGAL_2"/>
    <property type="match status" value="1"/>
</dbReference>
<dbReference type="GO" id="GO:0008270">
    <property type="term" value="F:zinc ion binding"/>
    <property type="evidence" value="ECO:0007669"/>
    <property type="project" value="InterPro"/>
</dbReference>
<dbReference type="OrthoDB" id="3934656at2759"/>
<evidence type="ECO:0000256" key="3">
    <source>
        <dbReference type="ARBA" id="ARBA00022857"/>
    </source>
</evidence>
<dbReference type="AlphaFoldDB" id="A0A139I1K9"/>
<dbReference type="STRING" id="113226.A0A139I1K9"/>
<dbReference type="CDD" id="cd12148">
    <property type="entry name" value="fungal_TF_MHR"/>
    <property type="match status" value="1"/>
</dbReference>
<dbReference type="Proteomes" id="UP000073492">
    <property type="component" value="Unassembled WGS sequence"/>
</dbReference>
<evidence type="ECO:0000313" key="8">
    <source>
        <dbReference type="EMBL" id="KXT08513.1"/>
    </source>
</evidence>
<evidence type="ECO:0000256" key="6">
    <source>
        <dbReference type="SAM" id="MobiDB-lite"/>
    </source>
</evidence>
<feature type="region of interest" description="Disordered" evidence="6">
    <location>
        <begin position="499"/>
        <end position="522"/>
    </location>
</feature>
<comment type="similarity">
    <text evidence="1">Belongs to the aldo/keto reductase family.</text>
</comment>
<evidence type="ECO:0000256" key="4">
    <source>
        <dbReference type="ARBA" id="ARBA00023002"/>
    </source>
</evidence>
<dbReference type="SUPFAM" id="SSF57701">
    <property type="entry name" value="Zn2/Cys6 DNA-binding domain"/>
    <property type="match status" value="1"/>
</dbReference>
<keyword evidence="5" id="KW-0539">Nucleus</keyword>
<keyword evidence="2" id="KW-0479">Metal-binding</keyword>
<dbReference type="Gene3D" id="4.10.240.10">
    <property type="entry name" value="Zn(2)-C6 fungal-type DNA-binding domain"/>
    <property type="match status" value="1"/>
</dbReference>
<comment type="caution">
    <text evidence="8">The sequence shown here is derived from an EMBL/GenBank/DDBJ whole genome shotgun (WGS) entry which is preliminary data.</text>
</comment>